<name>A0A8T2JNE3_9PIPI</name>
<comment type="subcellular location">
    <subcellularLocation>
        <location evidence="2">Cell membrane</location>
        <topology evidence="2">Single-pass type I membrane protein</topology>
    </subcellularLocation>
</comment>
<dbReference type="EMBL" id="JAACNH010000004">
    <property type="protein sequence ID" value="KAG8445763.1"/>
    <property type="molecule type" value="Genomic_DNA"/>
</dbReference>
<keyword evidence="14 21" id="KW-0472">Membrane</keyword>
<evidence type="ECO:0000256" key="14">
    <source>
        <dbReference type="ARBA" id="ARBA00023136"/>
    </source>
</evidence>
<dbReference type="Gene3D" id="3.30.1360.180">
    <property type="match status" value="1"/>
</dbReference>
<evidence type="ECO:0000313" key="23">
    <source>
        <dbReference type="EMBL" id="KAG8445762.1"/>
    </source>
</evidence>
<comment type="function">
    <text evidence="17">Hydrolyzes extracellular Ap3A into AMP and ADP, and Ap4A into AMP and ATP. Ap3A and Ap4A are diadenosine polyphosphates thought to induce proliferation of vascular smooth muscle cells. Acts as a procoagulant, mediating platelet aggregation at the site of nascent thrombus via release of ADP from Ap3A and activation of ADP receptors.</text>
</comment>
<evidence type="ECO:0000256" key="22">
    <source>
        <dbReference type="SAM" id="SignalP"/>
    </source>
</evidence>
<evidence type="ECO:0000256" key="2">
    <source>
        <dbReference type="ARBA" id="ARBA00004251"/>
    </source>
</evidence>
<dbReference type="Pfam" id="PF01663">
    <property type="entry name" value="Phosphodiest"/>
    <property type="match status" value="1"/>
</dbReference>
<protein>
    <recommendedName>
        <fullName evidence="4">bis(5'-adenosyl)-triphosphatase</fullName>
        <ecNumber evidence="4">3.6.1.29</ecNumber>
    </recommendedName>
    <alternativeName>
        <fullName evidence="19">AP3A hydrolase</fullName>
    </alternativeName>
    <alternativeName>
        <fullName evidence="18">Ectonucleotide pyrophosphatase/phosphodiesterase family member 4</fullName>
    </alternativeName>
</protein>
<dbReference type="InterPro" id="IPR002591">
    <property type="entry name" value="Phosphodiest/P_Trfase"/>
</dbReference>
<evidence type="ECO:0000256" key="8">
    <source>
        <dbReference type="ARBA" id="ARBA00022723"/>
    </source>
</evidence>
<keyword evidence="11" id="KW-0862">Zinc</keyword>
<keyword evidence="13" id="KW-0094">Blood coagulation</keyword>
<evidence type="ECO:0000256" key="7">
    <source>
        <dbReference type="ARBA" id="ARBA00022696"/>
    </source>
</evidence>
<feature type="signal peptide" evidence="22">
    <location>
        <begin position="1"/>
        <end position="20"/>
    </location>
</feature>
<reference evidence="23" key="1">
    <citation type="thesis" date="2020" institute="ProQuest LLC" country="789 East Eisenhower Parkway, Ann Arbor, MI, USA">
        <title>Comparative Genomics and Chromosome Evolution.</title>
        <authorList>
            <person name="Mudd A.B."/>
        </authorList>
    </citation>
    <scope>NUCLEOTIDE SEQUENCE</scope>
    <source>
        <strain evidence="23">Female2</strain>
        <tissue evidence="23">Blood</tissue>
    </source>
</reference>
<comment type="catalytic activity">
    <reaction evidence="20">
        <text>P(1),P(3)-bis(5'-adenosyl) triphosphate + H2O = AMP + ADP + 2 H(+)</text>
        <dbReference type="Rhea" id="RHEA:13893"/>
        <dbReference type="ChEBI" id="CHEBI:15377"/>
        <dbReference type="ChEBI" id="CHEBI:15378"/>
        <dbReference type="ChEBI" id="CHEBI:58529"/>
        <dbReference type="ChEBI" id="CHEBI:456215"/>
        <dbReference type="ChEBI" id="CHEBI:456216"/>
        <dbReference type="EC" id="3.6.1.29"/>
    </reaction>
</comment>
<dbReference type="EC" id="3.6.1.29" evidence="4"/>
<comment type="similarity">
    <text evidence="3">Belongs to the nucleotide pyrophosphatase/phosphodiesterase family.</text>
</comment>
<evidence type="ECO:0000256" key="6">
    <source>
        <dbReference type="ARBA" id="ARBA00022692"/>
    </source>
</evidence>
<keyword evidence="24" id="KW-1185">Reference proteome</keyword>
<evidence type="ECO:0000256" key="17">
    <source>
        <dbReference type="ARBA" id="ARBA00025036"/>
    </source>
</evidence>
<keyword evidence="7" id="KW-0356">Hemostasis</keyword>
<feature type="chain" id="PRO_5036275726" description="bis(5'-adenosyl)-triphosphatase" evidence="22">
    <location>
        <begin position="21"/>
        <end position="460"/>
    </location>
</feature>
<evidence type="ECO:0000256" key="21">
    <source>
        <dbReference type="SAM" id="Phobius"/>
    </source>
</evidence>
<evidence type="ECO:0000256" key="13">
    <source>
        <dbReference type="ARBA" id="ARBA00023084"/>
    </source>
</evidence>
<dbReference type="PANTHER" id="PTHR10151:SF79">
    <property type="entry name" value="BIS(5'-ADENOSYL)-TRIPHOSPHATASE ENPP4"/>
    <property type="match status" value="1"/>
</dbReference>
<keyword evidence="16" id="KW-0325">Glycoprotein</keyword>
<dbReference type="SUPFAM" id="SSF53649">
    <property type="entry name" value="Alkaline phosphatase-like"/>
    <property type="match status" value="1"/>
</dbReference>
<proteinExistence type="inferred from homology"/>
<dbReference type="AlphaFoldDB" id="A0A8T2JNE3"/>
<evidence type="ECO:0000256" key="11">
    <source>
        <dbReference type="ARBA" id="ARBA00022833"/>
    </source>
</evidence>
<evidence type="ECO:0000256" key="5">
    <source>
        <dbReference type="ARBA" id="ARBA00022475"/>
    </source>
</evidence>
<dbReference type="PANTHER" id="PTHR10151">
    <property type="entry name" value="ECTONUCLEOTIDE PYROPHOSPHATASE/PHOSPHODIESTERASE"/>
    <property type="match status" value="1"/>
</dbReference>
<dbReference type="GO" id="GO:0005886">
    <property type="term" value="C:plasma membrane"/>
    <property type="evidence" value="ECO:0007669"/>
    <property type="project" value="UniProtKB-SubCell"/>
</dbReference>
<accession>A0A8T2JNE3</accession>
<dbReference type="Proteomes" id="UP000812440">
    <property type="component" value="Chromosome 5"/>
</dbReference>
<keyword evidence="6 21" id="KW-0812">Transmembrane</keyword>
<evidence type="ECO:0000256" key="1">
    <source>
        <dbReference type="ARBA" id="ARBA00001947"/>
    </source>
</evidence>
<keyword evidence="9 22" id="KW-0732">Signal</keyword>
<evidence type="ECO:0000256" key="4">
    <source>
        <dbReference type="ARBA" id="ARBA00012377"/>
    </source>
</evidence>
<keyword evidence="10" id="KW-0378">Hydrolase</keyword>
<dbReference type="CDD" id="cd16018">
    <property type="entry name" value="Enpp"/>
    <property type="match status" value="1"/>
</dbReference>
<dbReference type="Gene3D" id="3.40.720.10">
    <property type="entry name" value="Alkaline Phosphatase, subunit A"/>
    <property type="match status" value="1"/>
</dbReference>
<dbReference type="OrthoDB" id="415411at2759"/>
<dbReference type="GO" id="GO:0047710">
    <property type="term" value="F:bis(5'-adenosyl)-triphosphatase activity"/>
    <property type="evidence" value="ECO:0007669"/>
    <property type="project" value="UniProtKB-EC"/>
</dbReference>
<organism evidence="23 24">
    <name type="scientific">Hymenochirus boettgeri</name>
    <name type="common">Congo dwarf clawed frog</name>
    <dbReference type="NCBI Taxonomy" id="247094"/>
    <lineage>
        <taxon>Eukaryota</taxon>
        <taxon>Metazoa</taxon>
        <taxon>Chordata</taxon>
        <taxon>Craniata</taxon>
        <taxon>Vertebrata</taxon>
        <taxon>Euteleostomi</taxon>
        <taxon>Amphibia</taxon>
        <taxon>Batrachia</taxon>
        <taxon>Anura</taxon>
        <taxon>Pipoidea</taxon>
        <taxon>Pipidae</taxon>
        <taxon>Pipinae</taxon>
        <taxon>Hymenochirus</taxon>
    </lineage>
</organism>
<dbReference type="GO" id="GO:0007596">
    <property type="term" value="P:blood coagulation"/>
    <property type="evidence" value="ECO:0007669"/>
    <property type="project" value="UniProtKB-KW"/>
</dbReference>
<evidence type="ECO:0000256" key="12">
    <source>
        <dbReference type="ARBA" id="ARBA00022989"/>
    </source>
</evidence>
<gene>
    <name evidence="23" type="ORF">GDO86_010523</name>
</gene>
<keyword evidence="5" id="KW-1003">Cell membrane</keyword>
<evidence type="ECO:0000256" key="10">
    <source>
        <dbReference type="ARBA" id="ARBA00022801"/>
    </source>
</evidence>
<feature type="transmembrane region" description="Helical" evidence="21">
    <location>
        <begin position="415"/>
        <end position="436"/>
    </location>
</feature>
<evidence type="ECO:0000256" key="9">
    <source>
        <dbReference type="ARBA" id="ARBA00022729"/>
    </source>
</evidence>
<evidence type="ECO:0000256" key="16">
    <source>
        <dbReference type="ARBA" id="ARBA00023180"/>
    </source>
</evidence>
<evidence type="ECO:0000256" key="18">
    <source>
        <dbReference type="ARBA" id="ARBA00031114"/>
    </source>
</evidence>
<evidence type="ECO:0000313" key="24">
    <source>
        <dbReference type="Proteomes" id="UP000812440"/>
    </source>
</evidence>
<evidence type="ECO:0000256" key="15">
    <source>
        <dbReference type="ARBA" id="ARBA00023157"/>
    </source>
</evidence>
<dbReference type="GO" id="GO:0046872">
    <property type="term" value="F:metal ion binding"/>
    <property type="evidence" value="ECO:0007669"/>
    <property type="project" value="UniProtKB-KW"/>
</dbReference>
<keyword evidence="15" id="KW-1015">Disulfide bond</keyword>
<comment type="cofactor">
    <cofactor evidence="1">
        <name>Zn(2+)</name>
        <dbReference type="ChEBI" id="CHEBI:29105"/>
    </cofactor>
</comment>
<evidence type="ECO:0000256" key="3">
    <source>
        <dbReference type="ARBA" id="ARBA00010594"/>
    </source>
</evidence>
<evidence type="ECO:0000256" key="20">
    <source>
        <dbReference type="ARBA" id="ARBA00047780"/>
    </source>
</evidence>
<keyword evidence="12 21" id="KW-1133">Transmembrane helix</keyword>
<dbReference type="EMBL" id="JAACNH010000004">
    <property type="protein sequence ID" value="KAG8445762.1"/>
    <property type="molecule type" value="Genomic_DNA"/>
</dbReference>
<evidence type="ECO:0000256" key="19">
    <source>
        <dbReference type="ARBA" id="ARBA00031824"/>
    </source>
</evidence>
<keyword evidence="8" id="KW-0479">Metal-binding</keyword>
<sequence length="460" mass="52194">MYKTVFILAALGCLIMICNGNKLGINSSPPAKLILVSFDGFRADYLKRFSMPKLAEFFRDGVLVEEVKDIFITKTFPNHYTLVTGLYAESHGIVANSMYDPNTKQKFNISDSYSTWWNEAVPIWLTNEEQGHKSGCAMWPGSDVHIHNSTPSEYLRYNPKVTFAERVNNITTWFTKANNTVNFATLYWEEPDASGHKFGPDDLKNMSIVLSEIDNNIGFLMSELKRFNLWDTVNVIITSDHGMAQCSPDRVITLDNCIDPGNYTLVDVNPIAALIPLTDPEYVYKMLKKCSDNMKVYMKEDIPDQWHYKHNSRIQPILLVADEGWMIAQRGTPSRSKALLEGEHGYDNSLDSMHPFLAGHGPAFRKGFKTHTINSVDVYPMMCHILGLNGEPNNGTLFNTKCLLMDQWCILVPEAIGIVIGVIMVLTTLTCILILLQKRIPLHRRFSRLQNQEDDDPLLE</sequence>
<comment type="caution">
    <text evidence="23">The sequence shown here is derived from an EMBL/GenBank/DDBJ whole genome shotgun (WGS) entry which is preliminary data.</text>
</comment>
<dbReference type="InterPro" id="IPR017850">
    <property type="entry name" value="Alkaline_phosphatase_core_sf"/>
</dbReference>